<protein>
    <submittedName>
        <fullName evidence="2">Uncharacterized protein</fullName>
    </submittedName>
</protein>
<evidence type="ECO:0000313" key="2">
    <source>
        <dbReference type="EMBL" id="GAH97066.1"/>
    </source>
</evidence>
<dbReference type="AlphaFoldDB" id="X1JQR7"/>
<name>X1JQR7_9ZZZZ</name>
<keyword evidence="1" id="KW-0472">Membrane</keyword>
<keyword evidence="1" id="KW-0812">Transmembrane</keyword>
<proteinExistence type="predicted"/>
<keyword evidence="1" id="KW-1133">Transmembrane helix</keyword>
<reference evidence="2" key="1">
    <citation type="journal article" date="2014" name="Front. Microbiol.">
        <title>High frequency of phylogenetically diverse reductive dehalogenase-homologous genes in deep subseafloor sedimentary metagenomes.</title>
        <authorList>
            <person name="Kawai M."/>
            <person name="Futagami T."/>
            <person name="Toyoda A."/>
            <person name="Takaki Y."/>
            <person name="Nishi S."/>
            <person name="Hori S."/>
            <person name="Arai W."/>
            <person name="Tsubouchi T."/>
            <person name="Morono Y."/>
            <person name="Uchiyama I."/>
            <person name="Ito T."/>
            <person name="Fujiyama A."/>
            <person name="Inagaki F."/>
            <person name="Takami H."/>
        </authorList>
    </citation>
    <scope>NUCLEOTIDE SEQUENCE</scope>
    <source>
        <strain evidence="2">Expedition CK06-06</strain>
    </source>
</reference>
<comment type="caution">
    <text evidence="2">The sequence shown here is derived from an EMBL/GenBank/DDBJ whole genome shotgun (WGS) entry which is preliminary data.</text>
</comment>
<feature type="non-terminal residue" evidence="2">
    <location>
        <position position="50"/>
    </location>
</feature>
<sequence length="50" mass="5381">MLILPFTPDDITAIVGWAGVLVGDIMPLLVVIIGISIGAYVIQVIISRFR</sequence>
<dbReference type="EMBL" id="BARV01000340">
    <property type="protein sequence ID" value="GAH97066.1"/>
    <property type="molecule type" value="Genomic_DNA"/>
</dbReference>
<organism evidence="2">
    <name type="scientific">marine sediment metagenome</name>
    <dbReference type="NCBI Taxonomy" id="412755"/>
    <lineage>
        <taxon>unclassified sequences</taxon>
        <taxon>metagenomes</taxon>
        <taxon>ecological metagenomes</taxon>
    </lineage>
</organism>
<evidence type="ECO:0000256" key="1">
    <source>
        <dbReference type="SAM" id="Phobius"/>
    </source>
</evidence>
<gene>
    <name evidence="2" type="ORF">S06H3_01383</name>
</gene>
<feature type="transmembrane region" description="Helical" evidence="1">
    <location>
        <begin position="25"/>
        <end position="46"/>
    </location>
</feature>
<accession>X1JQR7</accession>